<dbReference type="InterPro" id="IPR036150">
    <property type="entry name" value="Cyt_b/b6_C_sf"/>
</dbReference>
<dbReference type="Pfam" id="PF13442">
    <property type="entry name" value="Cytochrome_CBB3"/>
    <property type="match status" value="1"/>
</dbReference>
<keyword evidence="5" id="KW-0679">Respiratory chain</keyword>
<keyword evidence="3" id="KW-0813">Transport</keyword>
<keyword evidence="9" id="KW-0249">Electron transport</keyword>
<feature type="non-terminal residue" evidence="19">
    <location>
        <position position="1"/>
    </location>
</feature>
<evidence type="ECO:0000259" key="18">
    <source>
        <dbReference type="PROSITE" id="PS51007"/>
    </source>
</evidence>
<dbReference type="InterPro" id="IPR005798">
    <property type="entry name" value="Cyt_b/b6_C"/>
</dbReference>
<evidence type="ECO:0000256" key="12">
    <source>
        <dbReference type="ARBA" id="ARBA00023128"/>
    </source>
</evidence>
<keyword evidence="6 16" id="KW-0812">Transmembrane</keyword>
<keyword evidence="13 16" id="KW-0472">Membrane</keyword>
<feature type="domain" description="Cytochrome c" evidence="18">
    <location>
        <begin position="339"/>
        <end position="420"/>
    </location>
</feature>
<accession>A0A8J4WN89</accession>
<evidence type="ECO:0000256" key="10">
    <source>
        <dbReference type="ARBA" id="ARBA00022989"/>
    </source>
</evidence>
<evidence type="ECO:0000256" key="5">
    <source>
        <dbReference type="ARBA" id="ARBA00022660"/>
    </source>
</evidence>
<dbReference type="InterPro" id="IPR005797">
    <property type="entry name" value="Cyt_b/b6_N"/>
</dbReference>
<dbReference type="InterPro" id="IPR027387">
    <property type="entry name" value="Cytb/b6-like_sf"/>
</dbReference>
<dbReference type="GO" id="GO:0009055">
    <property type="term" value="F:electron transfer activity"/>
    <property type="evidence" value="ECO:0007669"/>
    <property type="project" value="InterPro"/>
</dbReference>
<dbReference type="EMBL" id="AOFI03000031">
    <property type="protein sequence ID" value="KAF4323841.1"/>
    <property type="molecule type" value="Genomic_DNA"/>
</dbReference>
<dbReference type="GO" id="GO:0005743">
    <property type="term" value="C:mitochondrial inner membrane"/>
    <property type="evidence" value="ECO:0007669"/>
    <property type="project" value="UniProtKB-SubCell"/>
</dbReference>
<feature type="domain" description="Cytochrome b/b6 N-terminal region profile" evidence="17">
    <location>
        <begin position="1"/>
        <end position="203"/>
    </location>
</feature>
<feature type="transmembrane region" description="Helical" evidence="16">
    <location>
        <begin position="271"/>
        <end position="292"/>
    </location>
</feature>
<feature type="transmembrane region" description="Helical" evidence="16">
    <location>
        <begin position="6"/>
        <end position="29"/>
    </location>
</feature>
<evidence type="ECO:0000256" key="7">
    <source>
        <dbReference type="ARBA" id="ARBA00022723"/>
    </source>
</evidence>
<evidence type="ECO:0000259" key="17">
    <source>
        <dbReference type="PROSITE" id="PS51002"/>
    </source>
</evidence>
<evidence type="ECO:0000256" key="13">
    <source>
        <dbReference type="ARBA" id="ARBA00023136"/>
    </source>
</evidence>
<sequence length="423" mass="47193">GYYMIMYVLILSGMFLTMYYVPDIINAYASVEYLQTKVAFGQIVRGMHHWGASLVIVMMFLHTMRVFFTGSYKAPREMNWVVGMLIFFVMLGLGLTGYLLPWDNKAYFATKVTLEIANTVPWLGPIIKEFLQGGTIVDDQEKIIFVGDSRVRKGAGFITPPDYTAYPGKSEAFIPNFLLKEWMVGVVVLVGILVLTISEPAPLGYPANPSASVIPMPDWYFLFLYQYLKYPYASGDYVLLGVLGVSGVAFGALLLAPFLDTGKERRFYKRPIASSLMILSVMAVFYLTNVAWTHYEHELEASGKKPEHIQREEEAREKHAQGLPTSNAPGQKEEVAIVEKDDPAMDTFKKAGCIGCHAADMKGANGPSLRGVGDKHSQEEILTIIKEGYNTMPAMYDQAIAQGLTDDDINHLAEWLAKQKAEQ</sequence>
<gene>
    <name evidence="19" type="ORF">G195_002995</name>
</gene>
<name>A0A8J4WN89_9STRA</name>
<dbReference type="PROSITE" id="PS51007">
    <property type="entry name" value="CYTC"/>
    <property type="match status" value="1"/>
</dbReference>
<dbReference type="Proteomes" id="UP000702964">
    <property type="component" value="Unassembled WGS sequence"/>
</dbReference>
<dbReference type="PROSITE" id="PS51002">
    <property type="entry name" value="CYTB_NTER"/>
    <property type="match status" value="1"/>
</dbReference>
<proteinExistence type="predicted"/>
<evidence type="ECO:0000256" key="4">
    <source>
        <dbReference type="ARBA" id="ARBA00022617"/>
    </source>
</evidence>
<keyword evidence="11 14" id="KW-0408">Iron</keyword>
<dbReference type="GO" id="GO:0020037">
    <property type="term" value="F:heme binding"/>
    <property type="evidence" value="ECO:0007669"/>
    <property type="project" value="InterPro"/>
</dbReference>
<feature type="compositionally biased region" description="Basic and acidic residues" evidence="15">
    <location>
        <begin position="302"/>
        <end position="320"/>
    </location>
</feature>
<dbReference type="SUPFAM" id="SSF81342">
    <property type="entry name" value="Transmembrane di-heme cytochromes"/>
    <property type="match status" value="1"/>
</dbReference>
<evidence type="ECO:0000256" key="2">
    <source>
        <dbReference type="ARBA" id="ARBA00013531"/>
    </source>
</evidence>
<reference evidence="19" key="2">
    <citation type="submission" date="2020-02" db="EMBL/GenBank/DDBJ databases">
        <authorList>
            <person name="Studholme D.J."/>
        </authorList>
    </citation>
    <scope>NUCLEOTIDE SEQUENCE</scope>
    <source>
        <strain evidence="19">00238/432</strain>
    </source>
</reference>
<dbReference type="PANTHER" id="PTHR19271">
    <property type="entry name" value="CYTOCHROME B"/>
    <property type="match status" value="1"/>
</dbReference>
<comment type="caution">
    <text evidence="19">The sequence shown here is derived from an EMBL/GenBank/DDBJ whole genome shotgun (WGS) entry which is preliminary data.</text>
</comment>
<dbReference type="InterPro" id="IPR036909">
    <property type="entry name" value="Cyt_c-like_dom_sf"/>
</dbReference>
<evidence type="ECO:0000256" key="3">
    <source>
        <dbReference type="ARBA" id="ARBA00022448"/>
    </source>
</evidence>
<protein>
    <recommendedName>
        <fullName evidence="2">Cytochrome b</fullName>
    </recommendedName>
</protein>
<evidence type="ECO:0000256" key="1">
    <source>
        <dbReference type="ARBA" id="ARBA00004448"/>
    </source>
</evidence>
<organism evidence="19 20">
    <name type="scientific">Phytophthora kernoviae 00238/432</name>
    <dbReference type="NCBI Taxonomy" id="1284355"/>
    <lineage>
        <taxon>Eukaryota</taxon>
        <taxon>Sar</taxon>
        <taxon>Stramenopiles</taxon>
        <taxon>Oomycota</taxon>
        <taxon>Peronosporomycetes</taxon>
        <taxon>Peronosporales</taxon>
        <taxon>Peronosporaceae</taxon>
        <taxon>Phytophthora</taxon>
    </lineage>
</organism>
<evidence type="ECO:0000256" key="9">
    <source>
        <dbReference type="ARBA" id="ARBA00022982"/>
    </source>
</evidence>
<evidence type="ECO:0000256" key="8">
    <source>
        <dbReference type="ARBA" id="ARBA00022792"/>
    </source>
</evidence>
<feature type="transmembrane region" description="Helical" evidence="16">
    <location>
        <begin position="80"/>
        <end position="100"/>
    </location>
</feature>
<comment type="subcellular location">
    <subcellularLocation>
        <location evidence="1">Mitochondrion inner membrane</location>
        <topology evidence="1">Multi-pass membrane protein</topology>
    </subcellularLocation>
</comment>
<keyword evidence="7 14" id="KW-0479">Metal-binding</keyword>
<dbReference type="Gene3D" id="1.10.760.10">
    <property type="entry name" value="Cytochrome c-like domain"/>
    <property type="match status" value="1"/>
</dbReference>
<dbReference type="SUPFAM" id="SSF46626">
    <property type="entry name" value="Cytochrome c"/>
    <property type="match status" value="1"/>
</dbReference>
<dbReference type="InterPro" id="IPR009056">
    <property type="entry name" value="Cyt_c-like_dom"/>
</dbReference>
<feature type="transmembrane region" description="Helical" evidence="16">
    <location>
        <begin position="177"/>
        <end position="197"/>
    </location>
</feature>
<keyword evidence="10 16" id="KW-1133">Transmembrane helix</keyword>
<feature type="region of interest" description="Disordered" evidence="15">
    <location>
        <begin position="302"/>
        <end position="328"/>
    </location>
</feature>
<evidence type="ECO:0000256" key="14">
    <source>
        <dbReference type="PROSITE-ProRule" id="PRU00433"/>
    </source>
</evidence>
<keyword evidence="4 14" id="KW-0349">Heme</keyword>
<feature type="transmembrane region" description="Helical" evidence="16">
    <location>
        <begin position="50"/>
        <end position="68"/>
    </location>
</feature>
<evidence type="ECO:0000256" key="6">
    <source>
        <dbReference type="ARBA" id="ARBA00022692"/>
    </source>
</evidence>
<dbReference type="Pfam" id="PF00032">
    <property type="entry name" value="Cytochrom_B_C"/>
    <property type="match status" value="1"/>
</dbReference>
<dbReference type="GO" id="GO:0046872">
    <property type="term" value="F:metal ion binding"/>
    <property type="evidence" value="ECO:0007669"/>
    <property type="project" value="UniProtKB-KW"/>
</dbReference>
<dbReference type="InterPro" id="IPR016174">
    <property type="entry name" value="Di-haem_cyt_TM"/>
</dbReference>
<keyword evidence="8" id="KW-0999">Mitochondrion inner membrane</keyword>
<reference evidence="19" key="1">
    <citation type="journal article" date="2015" name="Genom Data">
        <title>Draft genome sequences of Phytophthora kernoviae and Phytophthora ramorum lineage EU2 from Scotland.</title>
        <authorList>
            <person name="Sambles C."/>
            <person name="Schlenzig A."/>
            <person name="O'Neill P."/>
            <person name="Grant M."/>
            <person name="Studholme D.J."/>
        </authorList>
    </citation>
    <scope>NUCLEOTIDE SEQUENCE</scope>
    <source>
        <strain evidence="19">00238/432</strain>
    </source>
</reference>
<dbReference type="SUPFAM" id="SSF81648">
    <property type="entry name" value="a domain/subunit of cytochrome bc1 complex (Ubiquinol-cytochrome c reductase)"/>
    <property type="match status" value="1"/>
</dbReference>
<evidence type="ECO:0000313" key="20">
    <source>
        <dbReference type="Proteomes" id="UP000702964"/>
    </source>
</evidence>
<dbReference type="PANTHER" id="PTHR19271:SF16">
    <property type="entry name" value="CYTOCHROME B"/>
    <property type="match status" value="1"/>
</dbReference>
<evidence type="ECO:0000256" key="16">
    <source>
        <dbReference type="SAM" id="Phobius"/>
    </source>
</evidence>
<evidence type="ECO:0000256" key="15">
    <source>
        <dbReference type="SAM" id="MobiDB-lite"/>
    </source>
</evidence>
<dbReference type="GO" id="GO:0016491">
    <property type="term" value="F:oxidoreductase activity"/>
    <property type="evidence" value="ECO:0007669"/>
    <property type="project" value="InterPro"/>
</dbReference>
<evidence type="ECO:0000313" key="19">
    <source>
        <dbReference type="EMBL" id="KAF4323841.1"/>
    </source>
</evidence>
<dbReference type="GO" id="GO:0022904">
    <property type="term" value="P:respiratory electron transport chain"/>
    <property type="evidence" value="ECO:0007669"/>
    <property type="project" value="InterPro"/>
</dbReference>
<feature type="transmembrane region" description="Helical" evidence="16">
    <location>
        <begin position="237"/>
        <end position="259"/>
    </location>
</feature>
<dbReference type="Pfam" id="PF00033">
    <property type="entry name" value="Cytochrome_B"/>
    <property type="match status" value="1"/>
</dbReference>
<evidence type="ECO:0000256" key="11">
    <source>
        <dbReference type="ARBA" id="ARBA00023004"/>
    </source>
</evidence>
<dbReference type="AlphaFoldDB" id="A0A8J4WN89"/>
<keyword evidence="12" id="KW-0496">Mitochondrion</keyword>
<dbReference type="Gene3D" id="1.20.810.10">
    <property type="entry name" value="Cytochrome Bc1 Complex, Chain C"/>
    <property type="match status" value="2"/>
</dbReference>